<feature type="transmembrane region" description="Helical" evidence="7">
    <location>
        <begin position="373"/>
        <end position="392"/>
    </location>
</feature>
<keyword evidence="6 7" id="KW-0472">Membrane</keyword>
<dbReference type="InterPro" id="IPR020846">
    <property type="entry name" value="MFS_dom"/>
</dbReference>
<organism evidence="9 10">
    <name type="scientific">Oceanobacillus oncorhynchi</name>
    <dbReference type="NCBI Taxonomy" id="545501"/>
    <lineage>
        <taxon>Bacteria</taxon>
        <taxon>Bacillati</taxon>
        <taxon>Bacillota</taxon>
        <taxon>Bacilli</taxon>
        <taxon>Bacillales</taxon>
        <taxon>Bacillaceae</taxon>
        <taxon>Oceanobacillus</taxon>
    </lineage>
</organism>
<dbReference type="GO" id="GO:0005886">
    <property type="term" value="C:plasma membrane"/>
    <property type="evidence" value="ECO:0007669"/>
    <property type="project" value="UniProtKB-SubCell"/>
</dbReference>
<gene>
    <name evidence="9" type="primary">ydiM_1</name>
    <name evidence="9" type="ORF">BN997_01730</name>
</gene>
<keyword evidence="10" id="KW-1185">Reference proteome</keyword>
<dbReference type="InterPro" id="IPR011701">
    <property type="entry name" value="MFS"/>
</dbReference>
<evidence type="ECO:0000256" key="4">
    <source>
        <dbReference type="ARBA" id="ARBA00022692"/>
    </source>
</evidence>
<evidence type="ECO:0000313" key="9">
    <source>
        <dbReference type="EMBL" id="CEI81875.1"/>
    </source>
</evidence>
<feature type="transmembrane region" description="Helical" evidence="7">
    <location>
        <begin position="142"/>
        <end position="165"/>
    </location>
</feature>
<protein>
    <submittedName>
        <fullName evidence="9">Inner membrane transport protein YdiM</fullName>
    </submittedName>
</protein>
<keyword evidence="4 7" id="KW-0812">Transmembrane</keyword>
<dbReference type="SUPFAM" id="SSF103473">
    <property type="entry name" value="MFS general substrate transporter"/>
    <property type="match status" value="1"/>
</dbReference>
<dbReference type="OrthoDB" id="9781156at2"/>
<evidence type="ECO:0000256" key="2">
    <source>
        <dbReference type="ARBA" id="ARBA00008335"/>
    </source>
</evidence>
<dbReference type="Gene3D" id="1.20.1250.20">
    <property type="entry name" value="MFS general substrate transporter like domains"/>
    <property type="match status" value="1"/>
</dbReference>
<evidence type="ECO:0000256" key="7">
    <source>
        <dbReference type="SAM" id="Phobius"/>
    </source>
</evidence>
<dbReference type="PROSITE" id="PS00216">
    <property type="entry name" value="SUGAR_TRANSPORT_1"/>
    <property type="match status" value="1"/>
</dbReference>
<evidence type="ECO:0000256" key="1">
    <source>
        <dbReference type="ARBA" id="ARBA00004651"/>
    </source>
</evidence>
<feature type="transmembrane region" description="Helical" evidence="7">
    <location>
        <begin position="171"/>
        <end position="192"/>
    </location>
</feature>
<evidence type="ECO:0000313" key="10">
    <source>
        <dbReference type="Proteomes" id="UP000040453"/>
    </source>
</evidence>
<dbReference type="STRING" id="545501.BN997_01730"/>
<feature type="transmembrane region" description="Helical" evidence="7">
    <location>
        <begin position="107"/>
        <end position="130"/>
    </location>
</feature>
<dbReference type="EMBL" id="CDGG01000001">
    <property type="protein sequence ID" value="CEI81875.1"/>
    <property type="molecule type" value="Genomic_DNA"/>
</dbReference>
<feature type="transmembrane region" description="Helical" evidence="7">
    <location>
        <begin position="339"/>
        <end position="361"/>
    </location>
</feature>
<dbReference type="AlphaFoldDB" id="A0A0A1M969"/>
<dbReference type="RefSeq" id="WP_042531308.1">
    <property type="nucleotide sequence ID" value="NZ_CDGG01000001.1"/>
</dbReference>
<evidence type="ECO:0000256" key="5">
    <source>
        <dbReference type="ARBA" id="ARBA00022989"/>
    </source>
</evidence>
<feature type="transmembrane region" description="Helical" evidence="7">
    <location>
        <begin position="12"/>
        <end position="30"/>
    </location>
</feature>
<dbReference type="InterPro" id="IPR005829">
    <property type="entry name" value="Sugar_transporter_CS"/>
</dbReference>
<dbReference type="Pfam" id="PF07690">
    <property type="entry name" value="MFS_1"/>
    <property type="match status" value="1"/>
</dbReference>
<dbReference type="PANTHER" id="PTHR23514:SF3">
    <property type="entry name" value="BYPASS OF STOP CODON PROTEIN 6"/>
    <property type="match status" value="1"/>
</dbReference>
<feature type="transmembrane region" description="Helical" evidence="7">
    <location>
        <begin position="212"/>
        <end position="234"/>
    </location>
</feature>
<evidence type="ECO:0000256" key="3">
    <source>
        <dbReference type="ARBA" id="ARBA00022448"/>
    </source>
</evidence>
<evidence type="ECO:0000259" key="8">
    <source>
        <dbReference type="PROSITE" id="PS50850"/>
    </source>
</evidence>
<dbReference type="PANTHER" id="PTHR23514">
    <property type="entry name" value="BYPASS OF STOP CODON PROTEIN 6"/>
    <property type="match status" value="1"/>
</dbReference>
<feature type="transmembrane region" description="Helical" evidence="7">
    <location>
        <begin position="50"/>
        <end position="70"/>
    </location>
</feature>
<sequence length="406" mass="43722">MNTKRYYPAALALYITFIIHGIGVSILAQYKDELAELWGATTLPNGALDVSIVFTVIAALGLGRLITLPISGPVSDKFGRRVSSLIGVGLYVLFFVGIIFAPNFYVAFVFALLGGAANSFLDTGVIPSLMEIFGKKGSIANMFTKFSISIGQFALPFMIGFVAASQMSFQTVFYFVAILLAIDGVLLAFVPLPPNSSTQKTDKNQKKEKMKFTATSVVIILIAFTCTSTFQLWLNANQELGTLHGMENPSTIQSYYAIGSIVAVLLTAVFINKKWLKPVQVLILYPAISAVMLLIIYFIETPAILLIGGFILGFAAAGGVLQLVTSTANELFPKHKGKITSIVMISSSLANYIILSAAGVITRVGGVDGPKYVLLFNFAITAIGVLLAIYVNKRYKKENEGMVEAA</sequence>
<comment type="similarity">
    <text evidence="2">Belongs to the major facilitator superfamily.</text>
</comment>
<name>A0A0A1M969_9BACI</name>
<feature type="transmembrane region" description="Helical" evidence="7">
    <location>
        <begin position="279"/>
        <end position="299"/>
    </location>
</feature>
<comment type="subcellular location">
    <subcellularLocation>
        <location evidence="1">Cell membrane</location>
        <topology evidence="1">Multi-pass membrane protein</topology>
    </subcellularLocation>
</comment>
<proteinExistence type="inferred from homology"/>
<dbReference type="InterPro" id="IPR036259">
    <property type="entry name" value="MFS_trans_sf"/>
</dbReference>
<accession>A0A0A1M969</accession>
<keyword evidence="5 7" id="KW-1133">Transmembrane helix</keyword>
<keyword evidence="3" id="KW-0813">Transport</keyword>
<dbReference type="InterPro" id="IPR051788">
    <property type="entry name" value="MFS_Transporter"/>
</dbReference>
<feature type="transmembrane region" description="Helical" evidence="7">
    <location>
        <begin position="254"/>
        <end position="272"/>
    </location>
</feature>
<dbReference type="Proteomes" id="UP000040453">
    <property type="component" value="Unassembled WGS sequence"/>
</dbReference>
<dbReference type="GO" id="GO:0022857">
    <property type="term" value="F:transmembrane transporter activity"/>
    <property type="evidence" value="ECO:0007669"/>
    <property type="project" value="InterPro"/>
</dbReference>
<feature type="transmembrane region" description="Helical" evidence="7">
    <location>
        <begin position="305"/>
        <end position="327"/>
    </location>
</feature>
<reference evidence="9 10" key="1">
    <citation type="submission" date="2014-11" db="EMBL/GenBank/DDBJ databases">
        <authorList>
            <person name="Urmite Genomes Urmite Genomes"/>
        </authorList>
    </citation>
    <scope>NUCLEOTIDE SEQUENCE [LARGE SCALE GENOMIC DNA]</scope>
    <source>
        <strain evidence="9 10">Oc5</strain>
    </source>
</reference>
<evidence type="ECO:0000256" key="6">
    <source>
        <dbReference type="ARBA" id="ARBA00023136"/>
    </source>
</evidence>
<feature type="domain" description="Major facilitator superfamily (MFS) profile" evidence="8">
    <location>
        <begin position="9"/>
        <end position="396"/>
    </location>
</feature>
<dbReference type="PROSITE" id="PS50850">
    <property type="entry name" value="MFS"/>
    <property type="match status" value="1"/>
</dbReference>
<feature type="transmembrane region" description="Helical" evidence="7">
    <location>
        <begin position="82"/>
        <end position="101"/>
    </location>
</feature>